<proteinExistence type="predicted"/>
<dbReference type="AlphaFoldDB" id="A0A1G7HYN3"/>
<evidence type="ECO:0000256" key="2">
    <source>
        <dbReference type="ARBA" id="ARBA00023125"/>
    </source>
</evidence>
<dbReference type="GO" id="GO:0003700">
    <property type="term" value="F:DNA-binding transcription factor activity"/>
    <property type="evidence" value="ECO:0007669"/>
    <property type="project" value="InterPro"/>
</dbReference>
<dbReference type="GO" id="GO:0006950">
    <property type="term" value="P:response to stress"/>
    <property type="evidence" value="ECO:0007669"/>
    <property type="project" value="TreeGrafter"/>
</dbReference>
<name>A0A1G7HYN3_9SPHN</name>
<dbReference type="RefSeq" id="WP_205411590.1">
    <property type="nucleotide sequence ID" value="NZ_FNBI01000002.1"/>
</dbReference>
<keyword evidence="3" id="KW-0804">Transcription</keyword>
<reference evidence="4 5" key="1">
    <citation type="submission" date="2016-10" db="EMBL/GenBank/DDBJ databases">
        <authorList>
            <person name="Varghese N."/>
            <person name="Submissions S."/>
        </authorList>
    </citation>
    <scope>NUCLEOTIDE SEQUENCE [LARGE SCALE GENOMIC DNA]</scope>
    <source>
        <strain evidence="4 5">S7-754</strain>
    </source>
</reference>
<keyword evidence="1" id="KW-0805">Transcription regulation</keyword>
<dbReference type="PANTHER" id="PTHR33164">
    <property type="entry name" value="TRANSCRIPTIONAL REGULATOR, MARR FAMILY"/>
    <property type="match status" value="1"/>
</dbReference>
<evidence type="ECO:0000313" key="4">
    <source>
        <dbReference type="EMBL" id="SDF05560.1"/>
    </source>
</evidence>
<dbReference type="InterPro" id="IPR036390">
    <property type="entry name" value="WH_DNA-bd_sf"/>
</dbReference>
<dbReference type="GO" id="GO:0003677">
    <property type="term" value="F:DNA binding"/>
    <property type="evidence" value="ECO:0007669"/>
    <property type="project" value="UniProtKB-KW"/>
</dbReference>
<dbReference type="Gene3D" id="1.10.10.10">
    <property type="entry name" value="Winged helix-like DNA-binding domain superfamily/Winged helix DNA-binding domain"/>
    <property type="match status" value="1"/>
</dbReference>
<dbReference type="PROSITE" id="PS50995">
    <property type="entry name" value="HTH_MARR_2"/>
    <property type="match status" value="1"/>
</dbReference>
<protein>
    <submittedName>
        <fullName evidence="4">Transcriptional regulator, MarR family</fullName>
    </submittedName>
</protein>
<dbReference type="InterPro" id="IPR039422">
    <property type="entry name" value="MarR/SlyA-like"/>
</dbReference>
<evidence type="ECO:0000313" key="5">
    <source>
        <dbReference type="Proteomes" id="UP000323502"/>
    </source>
</evidence>
<keyword evidence="5" id="KW-1185">Reference proteome</keyword>
<dbReference type="InterPro" id="IPR000835">
    <property type="entry name" value="HTH_MarR-typ"/>
</dbReference>
<gene>
    <name evidence="4" type="ORF">SAMN05216557_10247</name>
</gene>
<keyword evidence="2" id="KW-0238">DNA-binding</keyword>
<sequence>MAIYMVSSAFMERQFTALLMPLARTYRRHVDRGLAAMSLSHSTALAVMLLGRLGDGVRQGTLAEELGVEAPSVVPMLDAMQRDGLVERRVDPQDKRARTLHLSPAGKALAAKAEVESAAIRARLFAGIAAEDVATAVCVLERLSRAIAATDQG</sequence>
<organism evidence="4 5">
    <name type="scientific">Sphingomonas carotinifaciens</name>
    <dbReference type="NCBI Taxonomy" id="1166323"/>
    <lineage>
        <taxon>Bacteria</taxon>
        <taxon>Pseudomonadati</taxon>
        <taxon>Pseudomonadota</taxon>
        <taxon>Alphaproteobacteria</taxon>
        <taxon>Sphingomonadales</taxon>
        <taxon>Sphingomonadaceae</taxon>
        <taxon>Sphingomonas</taxon>
    </lineage>
</organism>
<dbReference type="InterPro" id="IPR036388">
    <property type="entry name" value="WH-like_DNA-bd_sf"/>
</dbReference>
<dbReference type="Proteomes" id="UP000323502">
    <property type="component" value="Unassembled WGS sequence"/>
</dbReference>
<evidence type="ECO:0000256" key="1">
    <source>
        <dbReference type="ARBA" id="ARBA00023015"/>
    </source>
</evidence>
<accession>A0A1G7HYN3</accession>
<dbReference type="Pfam" id="PF01047">
    <property type="entry name" value="MarR"/>
    <property type="match status" value="1"/>
</dbReference>
<dbReference type="EMBL" id="FNBI01000002">
    <property type="protein sequence ID" value="SDF05560.1"/>
    <property type="molecule type" value="Genomic_DNA"/>
</dbReference>
<dbReference type="SMART" id="SM00347">
    <property type="entry name" value="HTH_MARR"/>
    <property type="match status" value="1"/>
</dbReference>
<evidence type="ECO:0000256" key="3">
    <source>
        <dbReference type="ARBA" id="ARBA00023163"/>
    </source>
</evidence>
<dbReference type="PANTHER" id="PTHR33164:SF64">
    <property type="entry name" value="TRANSCRIPTIONAL REGULATOR SLYA"/>
    <property type="match status" value="1"/>
</dbReference>
<dbReference type="SUPFAM" id="SSF46785">
    <property type="entry name" value="Winged helix' DNA-binding domain"/>
    <property type="match status" value="1"/>
</dbReference>
<dbReference type="PRINTS" id="PR00598">
    <property type="entry name" value="HTHMARR"/>
</dbReference>